<feature type="compositionally biased region" description="Basic residues" evidence="1">
    <location>
        <begin position="1"/>
        <end position="25"/>
    </location>
</feature>
<feature type="compositionally biased region" description="Basic residues" evidence="1">
    <location>
        <begin position="56"/>
        <end position="67"/>
    </location>
</feature>
<dbReference type="AlphaFoldDB" id="A0A6J4IFU1"/>
<feature type="non-terminal residue" evidence="2">
    <location>
        <position position="1"/>
    </location>
</feature>
<organism evidence="2">
    <name type="scientific">uncultured Actinomycetospora sp</name>
    <dbReference type="NCBI Taxonomy" id="1135996"/>
    <lineage>
        <taxon>Bacteria</taxon>
        <taxon>Bacillati</taxon>
        <taxon>Actinomycetota</taxon>
        <taxon>Actinomycetes</taxon>
        <taxon>Pseudonocardiales</taxon>
        <taxon>Pseudonocardiaceae</taxon>
        <taxon>Actinomycetospora</taxon>
        <taxon>environmental samples</taxon>
    </lineage>
</organism>
<feature type="non-terminal residue" evidence="2">
    <location>
        <position position="108"/>
    </location>
</feature>
<feature type="region of interest" description="Disordered" evidence="1">
    <location>
        <begin position="1"/>
        <end position="108"/>
    </location>
</feature>
<protein>
    <submittedName>
        <fullName evidence="2">Thioredoxin</fullName>
    </submittedName>
</protein>
<evidence type="ECO:0000313" key="2">
    <source>
        <dbReference type="EMBL" id="CAA9248986.1"/>
    </source>
</evidence>
<gene>
    <name evidence="2" type="ORF">AVDCRST_MAG54-1889</name>
</gene>
<dbReference type="EMBL" id="CADCTH010000251">
    <property type="protein sequence ID" value="CAA9248986.1"/>
    <property type="molecule type" value="Genomic_DNA"/>
</dbReference>
<proteinExistence type="predicted"/>
<name>A0A6J4IFU1_9PSEU</name>
<sequence>ERARERHRCHLRRRGPRQREARRRRLLGDLVRPLQDGRPGPRGDRRRARRQADRRQARHRPEPRHRAGLPGHVDPDAARLPGRQAGQADRRRPAEVGAARRPLGRHQL</sequence>
<accession>A0A6J4IFU1</accession>
<evidence type="ECO:0000256" key="1">
    <source>
        <dbReference type="SAM" id="MobiDB-lite"/>
    </source>
</evidence>
<reference evidence="2" key="1">
    <citation type="submission" date="2020-02" db="EMBL/GenBank/DDBJ databases">
        <authorList>
            <person name="Meier V. D."/>
        </authorList>
    </citation>
    <scope>NUCLEOTIDE SEQUENCE</scope>
    <source>
        <strain evidence="2">AVDCRST_MAG54</strain>
    </source>
</reference>